<keyword evidence="1" id="KW-0472">Membrane</keyword>
<sequence length="84" mass="9332">MVSIACLRMRSTEPEMARPYKVPGGKLGIALACITSLVIIGLMVIPGSPANLNFVEWIIVILWFVIGVIFMLIQNKKIKSEQFI</sequence>
<protein>
    <submittedName>
        <fullName evidence="2">Uncharacterized protein</fullName>
    </submittedName>
</protein>
<evidence type="ECO:0000256" key="1">
    <source>
        <dbReference type="SAM" id="Phobius"/>
    </source>
</evidence>
<feature type="transmembrane region" description="Helical" evidence="1">
    <location>
        <begin position="27"/>
        <end position="48"/>
    </location>
</feature>
<keyword evidence="1" id="KW-0812">Transmembrane</keyword>
<dbReference type="AlphaFoldDB" id="A0A645E2Y8"/>
<name>A0A645E2Y8_9ZZZZ</name>
<keyword evidence="1" id="KW-1133">Transmembrane helix</keyword>
<proteinExistence type="predicted"/>
<comment type="caution">
    <text evidence="2">The sequence shown here is derived from an EMBL/GenBank/DDBJ whole genome shotgun (WGS) entry which is preliminary data.</text>
</comment>
<accession>A0A645E2Y8</accession>
<gene>
    <name evidence="2" type="ORF">SDC9_143055</name>
</gene>
<feature type="transmembrane region" description="Helical" evidence="1">
    <location>
        <begin position="54"/>
        <end position="73"/>
    </location>
</feature>
<dbReference type="EMBL" id="VSSQ01042334">
    <property type="protein sequence ID" value="MPM95899.1"/>
    <property type="molecule type" value="Genomic_DNA"/>
</dbReference>
<reference evidence="2" key="1">
    <citation type="submission" date="2019-08" db="EMBL/GenBank/DDBJ databases">
        <authorList>
            <person name="Kucharzyk K."/>
            <person name="Murdoch R.W."/>
            <person name="Higgins S."/>
            <person name="Loffler F."/>
        </authorList>
    </citation>
    <scope>NUCLEOTIDE SEQUENCE</scope>
</reference>
<dbReference type="Gene3D" id="1.20.1740.10">
    <property type="entry name" value="Amino acid/polyamine transporter I"/>
    <property type="match status" value="1"/>
</dbReference>
<evidence type="ECO:0000313" key="2">
    <source>
        <dbReference type="EMBL" id="MPM95899.1"/>
    </source>
</evidence>
<organism evidence="2">
    <name type="scientific">bioreactor metagenome</name>
    <dbReference type="NCBI Taxonomy" id="1076179"/>
    <lineage>
        <taxon>unclassified sequences</taxon>
        <taxon>metagenomes</taxon>
        <taxon>ecological metagenomes</taxon>
    </lineage>
</organism>